<keyword evidence="5 8" id="KW-0418">Kinase</keyword>
<comment type="similarity">
    <text evidence="2 6">Belongs to the NDK family.</text>
</comment>
<proteinExistence type="inferred from homology"/>
<dbReference type="EMBL" id="MHCU01000070">
    <property type="protein sequence ID" value="OGY26397.1"/>
    <property type="molecule type" value="Genomic_DNA"/>
</dbReference>
<dbReference type="SMART" id="SM00562">
    <property type="entry name" value="NDK"/>
    <property type="match status" value="1"/>
</dbReference>
<dbReference type="AlphaFoldDB" id="A0A1G1WGM5"/>
<dbReference type="Proteomes" id="UP000176645">
    <property type="component" value="Unassembled WGS sequence"/>
</dbReference>
<accession>A0A1G1WGM5</accession>
<dbReference type="InterPro" id="IPR034907">
    <property type="entry name" value="NDK-like_dom"/>
</dbReference>
<evidence type="ECO:0000313" key="9">
    <source>
        <dbReference type="Proteomes" id="UP000176645"/>
    </source>
</evidence>
<dbReference type="PANTHER" id="PTHR11349">
    <property type="entry name" value="NUCLEOSIDE DIPHOSPHATE KINASE"/>
    <property type="match status" value="1"/>
</dbReference>
<evidence type="ECO:0000256" key="3">
    <source>
        <dbReference type="ARBA" id="ARBA00012966"/>
    </source>
</evidence>
<comment type="caution">
    <text evidence="6">Lacks conserved residue(s) required for the propagation of feature annotation.</text>
</comment>
<dbReference type="PROSITE" id="PS51374">
    <property type="entry name" value="NDPK_LIKE"/>
    <property type="match status" value="1"/>
</dbReference>
<evidence type="ECO:0000256" key="6">
    <source>
        <dbReference type="PROSITE-ProRule" id="PRU00706"/>
    </source>
</evidence>
<dbReference type="SUPFAM" id="SSF54919">
    <property type="entry name" value="Nucleoside diphosphate kinase, NDK"/>
    <property type="match status" value="1"/>
</dbReference>
<dbReference type="EC" id="2.7.4.6" evidence="3"/>
<evidence type="ECO:0000256" key="2">
    <source>
        <dbReference type="ARBA" id="ARBA00008142"/>
    </source>
</evidence>
<evidence type="ECO:0000313" key="8">
    <source>
        <dbReference type="EMBL" id="OGY26397.1"/>
    </source>
</evidence>
<evidence type="ECO:0000259" key="7">
    <source>
        <dbReference type="SMART" id="SM00562"/>
    </source>
</evidence>
<dbReference type="GO" id="GO:0004550">
    <property type="term" value="F:nucleoside diphosphate kinase activity"/>
    <property type="evidence" value="ECO:0007669"/>
    <property type="project" value="UniProtKB-EC"/>
</dbReference>
<comment type="caution">
    <text evidence="8">The sequence shown here is derived from an EMBL/GenBank/DDBJ whole genome shotgun (WGS) entry which is preliminary data.</text>
</comment>
<evidence type="ECO:0000256" key="4">
    <source>
        <dbReference type="ARBA" id="ARBA00022679"/>
    </source>
</evidence>
<dbReference type="InterPro" id="IPR036850">
    <property type="entry name" value="NDK-like_dom_sf"/>
</dbReference>
<feature type="domain" description="Nucleoside diphosphate kinase-like" evidence="7">
    <location>
        <begin position="2"/>
        <end position="182"/>
    </location>
</feature>
<name>A0A1G1WGM5_9BACT</name>
<evidence type="ECO:0000256" key="1">
    <source>
        <dbReference type="ARBA" id="ARBA00001946"/>
    </source>
</evidence>
<reference evidence="8 9" key="1">
    <citation type="journal article" date="2016" name="Nat. Commun.">
        <title>Thousands of microbial genomes shed light on interconnected biogeochemical processes in an aquifer system.</title>
        <authorList>
            <person name="Anantharaman K."/>
            <person name="Brown C.T."/>
            <person name="Hug L.A."/>
            <person name="Sharon I."/>
            <person name="Castelle C.J."/>
            <person name="Probst A.J."/>
            <person name="Thomas B.C."/>
            <person name="Singh A."/>
            <person name="Wilkins M.J."/>
            <person name="Karaoz U."/>
            <person name="Brodie E.L."/>
            <person name="Williams K.H."/>
            <person name="Hubbard S.S."/>
            <person name="Banfield J.F."/>
        </authorList>
    </citation>
    <scope>NUCLEOTIDE SEQUENCE [LARGE SCALE GENOMIC DNA]</scope>
</reference>
<gene>
    <name evidence="8" type="ORF">A2Z42_04490</name>
</gene>
<comment type="cofactor">
    <cofactor evidence="1">
        <name>Mg(2+)</name>
        <dbReference type="ChEBI" id="CHEBI:18420"/>
    </cofactor>
</comment>
<sequence>MMERTVILVKPDGVRRGLIGEVIGRVEKMGLKIVALKMIWAKEDHLGKHYTDDKDYLESLGKKTLKTYQDYGKDPGKDLGTTDPLKLGQMVRKWTIDYLGSGPIVAILIEGRHAVDNVRAIAGPTMPVNAPVGTIRGDFSTDSAAYANPEKRGVQNIVHVSGSGQEAKFEEKLWFHENEIHSYKRSDEL</sequence>
<evidence type="ECO:0000256" key="5">
    <source>
        <dbReference type="ARBA" id="ARBA00022777"/>
    </source>
</evidence>
<keyword evidence="4" id="KW-0808">Transferase</keyword>
<dbReference type="Pfam" id="PF00334">
    <property type="entry name" value="NDK"/>
    <property type="match status" value="2"/>
</dbReference>
<protein>
    <recommendedName>
        <fullName evidence="3">nucleoside-diphosphate kinase</fullName>
        <ecNumber evidence="3">2.7.4.6</ecNumber>
    </recommendedName>
</protein>
<dbReference type="Gene3D" id="3.30.70.141">
    <property type="entry name" value="Nucleoside diphosphate kinase-like domain"/>
    <property type="match status" value="1"/>
</dbReference>
<organism evidence="8 9">
    <name type="scientific">Candidatus Woykebacteria bacterium RBG_19FT_COMBO_43_10</name>
    <dbReference type="NCBI Taxonomy" id="1802598"/>
    <lineage>
        <taxon>Bacteria</taxon>
        <taxon>Candidatus Woykeibacteriota</taxon>
    </lineage>
</organism>